<dbReference type="SUPFAM" id="SSF51735">
    <property type="entry name" value="NAD(P)-binding Rossmann-fold domains"/>
    <property type="match status" value="1"/>
</dbReference>
<proteinExistence type="inferred from homology"/>
<evidence type="ECO:0000256" key="2">
    <source>
        <dbReference type="ARBA" id="ARBA00023002"/>
    </source>
</evidence>
<accession>A0ABR4GB17</accession>
<dbReference type="InterPro" id="IPR036291">
    <property type="entry name" value="NAD(P)-bd_dom_sf"/>
</dbReference>
<evidence type="ECO:0000313" key="4">
    <source>
        <dbReference type="EMBL" id="KAL2796192.1"/>
    </source>
</evidence>
<dbReference type="PRINTS" id="PR00081">
    <property type="entry name" value="GDHRDH"/>
</dbReference>
<dbReference type="Proteomes" id="UP001610563">
    <property type="component" value="Unassembled WGS sequence"/>
</dbReference>
<evidence type="ECO:0000256" key="1">
    <source>
        <dbReference type="ARBA" id="ARBA00006484"/>
    </source>
</evidence>
<evidence type="ECO:0000313" key="5">
    <source>
        <dbReference type="Proteomes" id="UP001610563"/>
    </source>
</evidence>
<name>A0ABR4GB17_9EURO</name>
<reference evidence="4 5" key="1">
    <citation type="submission" date="2024-07" db="EMBL/GenBank/DDBJ databases">
        <title>Section-level genome sequencing and comparative genomics of Aspergillus sections Usti and Cavernicolus.</title>
        <authorList>
            <consortium name="Lawrence Berkeley National Laboratory"/>
            <person name="Nybo J.L."/>
            <person name="Vesth T.C."/>
            <person name="Theobald S."/>
            <person name="Frisvad J.C."/>
            <person name="Larsen T.O."/>
            <person name="Kjaerboelling I."/>
            <person name="Rothschild-Mancinelli K."/>
            <person name="Lyhne E.K."/>
            <person name="Kogle M.E."/>
            <person name="Barry K."/>
            <person name="Clum A."/>
            <person name="Na H."/>
            <person name="Ledsgaard L."/>
            <person name="Lin J."/>
            <person name="Lipzen A."/>
            <person name="Kuo A."/>
            <person name="Riley R."/>
            <person name="Mondo S."/>
            <person name="Labutti K."/>
            <person name="Haridas S."/>
            <person name="Pangalinan J."/>
            <person name="Salamov A.A."/>
            <person name="Simmons B.A."/>
            <person name="Magnuson J.K."/>
            <person name="Chen J."/>
            <person name="Drula E."/>
            <person name="Henrissat B."/>
            <person name="Wiebenga A."/>
            <person name="Lubbers R.J."/>
            <person name="Gomes A.C."/>
            <person name="Makela M.R."/>
            <person name="Stajich J."/>
            <person name="Grigoriev I.V."/>
            <person name="Mortensen U.H."/>
            <person name="De Vries R.P."/>
            <person name="Baker S.E."/>
            <person name="Andersen M.R."/>
        </authorList>
    </citation>
    <scope>NUCLEOTIDE SEQUENCE [LARGE SCALE GENOMIC DNA]</scope>
    <source>
        <strain evidence="4 5">CBS 209.92</strain>
    </source>
</reference>
<dbReference type="EMBL" id="JBFTWV010000028">
    <property type="protein sequence ID" value="KAL2796192.1"/>
    <property type="molecule type" value="Genomic_DNA"/>
</dbReference>
<evidence type="ECO:0000256" key="3">
    <source>
        <dbReference type="RuleBase" id="RU000363"/>
    </source>
</evidence>
<dbReference type="PANTHER" id="PTHR24321:SF12">
    <property type="entry name" value="SHORT-CHAIN DEHYDROGENASE_REDUCTASE FAMILY, PUTATIVE (AFU_ORTHOLOGUE AFUA_5G14340)-RELATED"/>
    <property type="match status" value="1"/>
</dbReference>
<evidence type="ECO:0008006" key="6">
    <source>
        <dbReference type="Google" id="ProtNLM"/>
    </source>
</evidence>
<gene>
    <name evidence="4" type="ORF">BJX66DRAFT_324146</name>
</gene>
<sequence length="238" mass="24753">MYDTTNPLCHVTGTAFITAGGSGIGRSLASVYALNGIQGLAGADVNFADLEKVQAELNKQYPKVRVEIFAMDVTKEAETSTAVQSAASKFGRIDISIHGAGITGLPAATHESSLENWQPAIDINLTGVMLCDGGMVRQMLTPELRPGYEGRGIILNIASKLGVSAPDPSIGTAAYTAAKHAVVGLTKLDAKTYAPHGIRINATCPGYAELASAILCLTSRMGSYMCANTLVVDGGYTA</sequence>
<keyword evidence="5" id="KW-1185">Reference proteome</keyword>
<keyword evidence="2" id="KW-0560">Oxidoreductase</keyword>
<dbReference type="PANTHER" id="PTHR24321">
    <property type="entry name" value="DEHYDROGENASES, SHORT CHAIN"/>
    <property type="match status" value="1"/>
</dbReference>
<dbReference type="Gene3D" id="3.40.50.720">
    <property type="entry name" value="NAD(P)-binding Rossmann-like Domain"/>
    <property type="match status" value="1"/>
</dbReference>
<dbReference type="PRINTS" id="PR00080">
    <property type="entry name" value="SDRFAMILY"/>
</dbReference>
<organism evidence="4 5">
    <name type="scientific">Aspergillus keveii</name>
    <dbReference type="NCBI Taxonomy" id="714993"/>
    <lineage>
        <taxon>Eukaryota</taxon>
        <taxon>Fungi</taxon>
        <taxon>Dikarya</taxon>
        <taxon>Ascomycota</taxon>
        <taxon>Pezizomycotina</taxon>
        <taxon>Eurotiomycetes</taxon>
        <taxon>Eurotiomycetidae</taxon>
        <taxon>Eurotiales</taxon>
        <taxon>Aspergillaceae</taxon>
        <taxon>Aspergillus</taxon>
        <taxon>Aspergillus subgen. Nidulantes</taxon>
    </lineage>
</organism>
<dbReference type="InterPro" id="IPR002347">
    <property type="entry name" value="SDR_fam"/>
</dbReference>
<protein>
    <recommendedName>
        <fullName evidence="6">NAD(P)-binding protein</fullName>
    </recommendedName>
</protein>
<comment type="similarity">
    <text evidence="1 3">Belongs to the short-chain dehydrogenases/reductases (SDR) family.</text>
</comment>
<comment type="caution">
    <text evidence="4">The sequence shown here is derived from an EMBL/GenBank/DDBJ whole genome shotgun (WGS) entry which is preliminary data.</text>
</comment>
<dbReference type="Pfam" id="PF00106">
    <property type="entry name" value="adh_short"/>
    <property type="match status" value="1"/>
</dbReference>